<dbReference type="GO" id="GO:0042802">
    <property type="term" value="F:identical protein binding"/>
    <property type="evidence" value="ECO:0007669"/>
    <property type="project" value="UniProtKB-ARBA"/>
</dbReference>
<comment type="similarity">
    <text evidence="1">Belongs to the CpsD/CapB family.</text>
</comment>
<dbReference type="GO" id="GO:0005524">
    <property type="term" value="F:ATP binding"/>
    <property type="evidence" value="ECO:0007669"/>
    <property type="project" value="UniProtKB-KW"/>
</dbReference>
<keyword evidence="4" id="KW-0547">Nucleotide-binding</keyword>
<keyword evidence="12" id="KW-1185">Reference proteome</keyword>
<dbReference type="STRING" id="1464123.SAMN05444126_10330"/>
<dbReference type="GO" id="GO:0004715">
    <property type="term" value="F:non-membrane spanning protein tyrosine kinase activity"/>
    <property type="evidence" value="ECO:0007669"/>
    <property type="project" value="UniProtKB-EC"/>
</dbReference>
<name>A0A1H9QIT5_9BACI</name>
<evidence type="ECO:0000259" key="10">
    <source>
        <dbReference type="Pfam" id="PF13614"/>
    </source>
</evidence>
<proteinExistence type="inferred from homology"/>
<evidence type="ECO:0000256" key="4">
    <source>
        <dbReference type="ARBA" id="ARBA00022741"/>
    </source>
</evidence>
<keyword evidence="6" id="KW-0067">ATP-binding</keyword>
<feature type="domain" description="AAA" evidence="10">
    <location>
        <begin position="50"/>
        <end position="209"/>
    </location>
</feature>
<organism evidence="11 12">
    <name type="scientific">Salisediminibacterium halotolerans</name>
    <dbReference type="NCBI Taxonomy" id="517425"/>
    <lineage>
        <taxon>Bacteria</taxon>
        <taxon>Bacillati</taxon>
        <taxon>Bacillota</taxon>
        <taxon>Bacilli</taxon>
        <taxon>Bacillales</taxon>
        <taxon>Bacillaceae</taxon>
        <taxon>Salisediminibacterium</taxon>
    </lineage>
</organism>
<dbReference type="FunFam" id="3.40.50.300:FF:000527">
    <property type="entry name" value="Tyrosine-protein kinase etk"/>
    <property type="match status" value="1"/>
</dbReference>
<feature type="region of interest" description="Disordered" evidence="9">
    <location>
        <begin position="1"/>
        <end position="21"/>
    </location>
</feature>
<evidence type="ECO:0000256" key="3">
    <source>
        <dbReference type="ARBA" id="ARBA00022679"/>
    </source>
</evidence>
<dbReference type="Proteomes" id="UP000199318">
    <property type="component" value="Unassembled WGS sequence"/>
</dbReference>
<gene>
    <name evidence="11" type="ORF">SAMN05444126_10330</name>
</gene>
<keyword evidence="3" id="KW-0808">Transferase</keyword>
<accession>A0A1H9QIT5</accession>
<dbReference type="CDD" id="cd05387">
    <property type="entry name" value="BY-kinase"/>
    <property type="match status" value="1"/>
</dbReference>
<dbReference type="InterPro" id="IPR050445">
    <property type="entry name" value="Bact_polysacc_biosynth/exp"/>
</dbReference>
<dbReference type="Pfam" id="PF13614">
    <property type="entry name" value="AAA_31"/>
    <property type="match status" value="1"/>
</dbReference>
<dbReference type="SUPFAM" id="SSF52540">
    <property type="entry name" value="P-loop containing nucleoside triphosphate hydrolases"/>
    <property type="match status" value="1"/>
</dbReference>
<dbReference type="OrthoDB" id="9794577at2"/>
<protein>
    <recommendedName>
        <fullName evidence="2">non-specific protein-tyrosine kinase</fullName>
        <ecNumber evidence="2">2.7.10.2</ecNumber>
    </recommendedName>
</protein>
<keyword evidence="7" id="KW-0829">Tyrosine-protein kinase</keyword>
<dbReference type="Gene3D" id="3.40.50.300">
    <property type="entry name" value="P-loop containing nucleotide triphosphate hydrolases"/>
    <property type="match status" value="1"/>
</dbReference>
<evidence type="ECO:0000256" key="9">
    <source>
        <dbReference type="SAM" id="MobiDB-lite"/>
    </source>
</evidence>
<dbReference type="PANTHER" id="PTHR32309:SF13">
    <property type="entry name" value="FERRIC ENTEROBACTIN TRANSPORT PROTEIN FEPE"/>
    <property type="match status" value="1"/>
</dbReference>
<evidence type="ECO:0000256" key="8">
    <source>
        <dbReference type="ARBA" id="ARBA00051245"/>
    </source>
</evidence>
<evidence type="ECO:0000256" key="1">
    <source>
        <dbReference type="ARBA" id="ARBA00007316"/>
    </source>
</evidence>
<dbReference type="InterPro" id="IPR027417">
    <property type="entry name" value="P-loop_NTPase"/>
</dbReference>
<reference evidence="12" key="1">
    <citation type="submission" date="2016-10" db="EMBL/GenBank/DDBJ databases">
        <authorList>
            <person name="de Groot N.N."/>
        </authorList>
    </citation>
    <scope>NUCLEOTIDE SEQUENCE [LARGE SCALE GENOMIC DNA]</scope>
    <source>
        <strain evidence="12">10nlg</strain>
    </source>
</reference>
<dbReference type="InterPro" id="IPR005702">
    <property type="entry name" value="Wzc-like_C"/>
</dbReference>
<evidence type="ECO:0000313" key="11">
    <source>
        <dbReference type="EMBL" id="SER60350.1"/>
    </source>
</evidence>
<comment type="catalytic activity">
    <reaction evidence="8">
        <text>L-tyrosyl-[protein] + ATP = O-phospho-L-tyrosyl-[protein] + ADP + H(+)</text>
        <dbReference type="Rhea" id="RHEA:10596"/>
        <dbReference type="Rhea" id="RHEA-COMP:10136"/>
        <dbReference type="Rhea" id="RHEA-COMP:20101"/>
        <dbReference type="ChEBI" id="CHEBI:15378"/>
        <dbReference type="ChEBI" id="CHEBI:30616"/>
        <dbReference type="ChEBI" id="CHEBI:46858"/>
        <dbReference type="ChEBI" id="CHEBI:61978"/>
        <dbReference type="ChEBI" id="CHEBI:456216"/>
        <dbReference type="EC" id="2.7.10.2"/>
    </reaction>
</comment>
<dbReference type="GO" id="GO:0005886">
    <property type="term" value="C:plasma membrane"/>
    <property type="evidence" value="ECO:0007669"/>
    <property type="project" value="UniProtKB-ARBA"/>
</dbReference>
<dbReference type="EC" id="2.7.10.2" evidence="2"/>
<evidence type="ECO:0000256" key="2">
    <source>
        <dbReference type="ARBA" id="ARBA00011903"/>
    </source>
</evidence>
<evidence type="ECO:0000256" key="7">
    <source>
        <dbReference type="ARBA" id="ARBA00023137"/>
    </source>
</evidence>
<dbReference type="AlphaFoldDB" id="A0A1H9QIT5"/>
<keyword evidence="5" id="KW-0418">Kinase</keyword>
<dbReference type="RefSeq" id="WP_093071904.1">
    <property type="nucleotide sequence ID" value="NZ_FOGV01000003.1"/>
</dbReference>
<comment type="caution">
    <text evidence="11">The sequence shown here is derived from an EMBL/GenBank/DDBJ whole genome shotgun (WGS) entry which is preliminary data.</text>
</comment>
<evidence type="ECO:0000256" key="5">
    <source>
        <dbReference type="ARBA" id="ARBA00022777"/>
    </source>
</evidence>
<sequence length="236" mass="26136">MARKNKTNQPDMSEKQRSLITEFDQRSPVSEQFKTLRTNIQFSSIDRKLKTIMVTSSNPGEGKSTTVANLAVVMAQQHNRVLLVDTDLRKPTVHFTFQVPNHVGLSNVVTGQSTLEDAKMETAIPRLDVLPSGPVPPNPSELLASRAFEKFVKSVSDSYDYVIFDAPPVNAVTDPQIIASLTDGTVLVIRSGVTEIEDAQHAVANLKKVEAHLLGTVLNDRAVEKSNYYYYYTEGK</sequence>
<dbReference type="NCBIfam" id="TIGR01007">
    <property type="entry name" value="eps_fam"/>
    <property type="match status" value="1"/>
</dbReference>
<dbReference type="EMBL" id="FOGV01000003">
    <property type="protein sequence ID" value="SER60350.1"/>
    <property type="molecule type" value="Genomic_DNA"/>
</dbReference>
<dbReference type="PANTHER" id="PTHR32309">
    <property type="entry name" value="TYROSINE-PROTEIN KINASE"/>
    <property type="match status" value="1"/>
</dbReference>
<dbReference type="InterPro" id="IPR025669">
    <property type="entry name" value="AAA_dom"/>
</dbReference>
<evidence type="ECO:0000313" key="12">
    <source>
        <dbReference type="Proteomes" id="UP000199318"/>
    </source>
</evidence>
<evidence type="ECO:0000256" key="6">
    <source>
        <dbReference type="ARBA" id="ARBA00022840"/>
    </source>
</evidence>